<reference evidence="2 4" key="1">
    <citation type="submission" date="2015-08" db="EMBL/GenBank/DDBJ databases">
        <title>Genomes of Isolates from Cabo Rojo, PR.</title>
        <authorList>
            <person name="Sanchez-Nieves R.L."/>
            <person name="Montalvo-Rodriguez R."/>
        </authorList>
    </citation>
    <scope>NUCLEOTIDE SEQUENCE [LARGE SCALE GENOMIC DNA]</scope>
    <source>
        <strain evidence="2 4">SL3</strain>
    </source>
</reference>
<proteinExistence type="predicted"/>
<evidence type="ECO:0000313" key="2">
    <source>
        <dbReference type="EMBL" id="KOX94293.1"/>
    </source>
</evidence>
<evidence type="ECO:0000313" key="4">
    <source>
        <dbReference type="Proteomes" id="UP000037729"/>
    </source>
</evidence>
<dbReference type="OrthoDB" id="206263at2157"/>
<dbReference type="Pfam" id="PF04306">
    <property type="entry name" value="DUF456"/>
    <property type="match status" value="1"/>
</dbReference>
<comment type="caution">
    <text evidence="2">The sequence shown here is derived from an EMBL/GenBank/DDBJ whole genome shotgun (WGS) entry which is preliminary data.</text>
</comment>
<dbReference type="InterPro" id="IPR007403">
    <property type="entry name" value="DUF456"/>
</dbReference>
<sequence>MSLLGLETLLFVLAFALLIGGVIGSLTPQVPGALVSLAGVYLYWVASGMTDPGTLLLALLTLVGLLTWAVDVAGGAVAARVGGASNWTAALAGVVALVLFFVTGPLGILLGVAGTVFVVEFYRQEDARGGLKAALVTTAGMLASGVVQAMLTASILVTMIAVALL</sequence>
<dbReference type="Proteomes" id="UP000037729">
    <property type="component" value="Unassembled WGS sequence"/>
</dbReference>
<keyword evidence="1" id="KW-1133">Transmembrane helix</keyword>
<dbReference type="PANTHER" id="PTHR39165:SF1">
    <property type="entry name" value="DUF456 DOMAIN-CONTAINING PROTEIN"/>
    <property type="match status" value="1"/>
</dbReference>
<dbReference type="Proteomes" id="UP000610611">
    <property type="component" value="Unassembled WGS sequence"/>
</dbReference>
<accession>A0A0N0BPQ4</accession>
<keyword evidence="1" id="KW-0812">Transmembrane</keyword>
<dbReference type="PANTHER" id="PTHR39165">
    <property type="entry name" value="IG HYPOTHETICAL 17883"/>
    <property type="match status" value="1"/>
</dbReference>
<feature type="transmembrane region" description="Helical" evidence="1">
    <location>
        <begin position="53"/>
        <end position="70"/>
    </location>
</feature>
<dbReference type="AlphaFoldDB" id="A0A0N0BPQ4"/>
<feature type="transmembrane region" description="Helical" evidence="1">
    <location>
        <begin position="30"/>
        <end position="46"/>
    </location>
</feature>
<dbReference type="STRING" id="1705562.AMS69_00055"/>
<dbReference type="EMBL" id="LIUF01000001">
    <property type="protein sequence ID" value="KOX94293.1"/>
    <property type="molecule type" value="Genomic_DNA"/>
</dbReference>
<protein>
    <submittedName>
        <fullName evidence="3">DUF456 family protein</fullName>
    </submittedName>
</protein>
<reference evidence="3" key="2">
    <citation type="submission" date="2019-12" db="EMBL/GenBank/DDBJ databases">
        <title>The whole-genome sequencing of Haloarcula japonica strain pws8.</title>
        <authorList>
            <person name="Verma D.K."/>
            <person name="Gopal K."/>
            <person name="Prasad E.S."/>
        </authorList>
    </citation>
    <scope>NUCLEOTIDE SEQUENCE</scope>
    <source>
        <strain evidence="3">Pws8</strain>
    </source>
</reference>
<feature type="transmembrane region" description="Helical" evidence="1">
    <location>
        <begin position="134"/>
        <end position="164"/>
    </location>
</feature>
<gene>
    <name evidence="2" type="ORF">AMS69_00055</name>
    <name evidence="3" type="ORF">GOC83_13915</name>
</gene>
<evidence type="ECO:0000256" key="1">
    <source>
        <dbReference type="SAM" id="Phobius"/>
    </source>
</evidence>
<feature type="transmembrane region" description="Helical" evidence="1">
    <location>
        <begin position="90"/>
        <end position="122"/>
    </location>
</feature>
<keyword evidence="4" id="KW-1185">Reference proteome</keyword>
<evidence type="ECO:0000313" key="3">
    <source>
        <dbReference type="EMBL" id="NLV07226.1"/>
    </source>
</evidence>
<dbReference type="RefSeq" id="WP_053966075.1">
    <property type="nucleotide sequence ID" value="NZ_JAWJXX010000009.1"/>
</dbReference>
<dbReference type="PATRIC" id="fig|1705562.3.peg.942"/>
<name>A0A0N0BPQ4_9EURY</name>
<keyword evidence="1" id="KW-0472">Membrane</keyword>
<organism evidence="2 4">
    <name type="scientific">Haloarcula rubripromontorii</name>
    <dbReference type="NCBI Taxonomy" id="1705562"/>
    <lineage>
        <taxon>Archaea</taxon>
        <taxon>Methanobacteriati</taxon>
        <taxon>Methanobacteriota</taxon>
        <taxon>Stenosarchaea group</taxon>
        <taxon>Halobacteria</taxon>
        <taxon>Halobacteriales</taxon>
        <taxon>Haloarculaceae</taxon>
        <taxon>Haloarcula</taxon>
    </lineage>
</organism>
<dbReference type="EMBL" id="WOWB01000001">
    <property type="protein sequence ID" value="NLV07226.1"/>
    <property type="molecule type" value="Genomic_DNA"/>
</dbReference>